<dbReference type="Proteomes" id="UP000245489">
    <property type="component" value="Unassembled WGS sequence"/>
</dbReference>
<feature type="transmembrane region" description="Helical" evidence="1">
    <location>
        <begin position="42"/>
        <end position="59"/>
    </location>
</feature>
<keyword evidence="1" id="KW-0472">Membrane</keyword>
<organism evidence="3 4">
    <name type="scientific">Arcicella aurantiaca</name>
    <dbReference type="NCBI Taxonomy" id="591202"/>
    <lineage>
        <taxon>Bacteria</taxon>
        <taxon>Pseudomonadati</taxon>
        <taxon>Bacteroidota</taxon>
        <taxon>Cytophagia</taxon>
        <taxon>Cytophagales</taxon>
        <taxon>Flectobacillaceae</taxon>
        <taxon>Arcicella</taxon>
    </lineage>
</organism>
<proteinExistence type="predicted"/>
<evidence type="ECO:0000256" key="1">
    <source>
        <dbReference type="SAM" id="Phobius"/>
    </source>
</evidence>
<name>A0A316DX72_9BACT</name>
<feature type="transmembrane region" description="Helical" evidence="1">
    <location>
        <begin position="93"/>
        <end position="113"/>
    </location>
</feature>
<gene>
    <name evidence="3" type="ORF">LV89_03356</name>
</gene>
<comment type="caution">
    <text evidence="3">The sequence shown here is derived from an EMBL/GenBank/DDBJ whole genome shotgun (WGS) entry which is preliminary data.</text>
</comment>
<keyword evidence="1" id="KW-1133">Transmembrane helix</keyword>
<evidence type="ECO:0000313" key="4">
    <source>
        <dbReference type="Proteomes" id="UP000245489"/>
    </source>
</evidence>
<dbReference type="OrthoDB" id="1524985at2"/>
<dbReference type="InterPro" id="IPR006976">
    <property type="entry name" value="VanZ-like"/>
</dbReference>
<dbReference type="AlphaFoldDB" id="A0A316DX72"/>
<accession>A0A316DX72</accession>
<feature type="transmembrane region" description="Helical" evidence="1">
    <location>
        <begin position="12"/>
        <end position="30"/>
    </location>
</feature>
<keyword evidence="4" id="KW-1185">Reference proteome</keyword>
<protein>
    <submittedName>
        <fullName evidence="3">VanZ like protein</fullName>
    </submittedName>
</protein>
<dbReference type="PANTHER" id="PTHR28008">
    <property type="entry name" value="DOMAIN PROTEIN, PUTATIVE (AFU_ORTHOLOGUE AFUA_3G10980)-RELATED"/>
    <property type="match status" value="1"/>
</dbReference>
<dbReference type="NCBIfam" id="NF037970">
    <property type="entry name" value="vanZ_1"/>
    <property type="match status" value="1"/>
</dbReference>
<dbReference type="EMBL" id="QGGO01000019">
    <property type="protein sequence ID" value="PWK22644.1"/>
    <property type="molecule type" value="Genomic_DNA"/>
</dbReference>
<dbReference type="RefSeq" id="WP_109744053.1">
    <property type="nucleotide sequence ID" value="NZ_QGGO01000019.1"/>
</dbReference>
<feature type="transmembrane region" description="Helical" evidence="1">
    <location>
        <begin position="66"/>
        <end position="87"/>
    </location>
</feature>
<dbReference type="PANTHER" id="PTHR28008:SF1">
    <property type="entry name" value="DOMAIN PROTEIN, PUTATIVE (AFU_ORTHOLOGUE AFUA_3G10980)-RELATED"/>
    <property type="match status" value="1"/>
</dbReference>
<evidence type="ECO:0000313" key="3">
    <source>
        <dbReference type="EMBL" id="PWK22644.1"/>
    </source>
</evidence>
<feature type="domain" description="VanZ-like" evidence="2">
    <location>
        <begin position="40"/>
        <end position="114"/>
    </location>
</feature>
<reference evidence="3 4" key="1">
    <citation type="submission" date="2018-05" db="EMBL/GenBank/DDBJ databases">
        <title>Genomic Encyclopedia of Archaeal and Bacterial Type Strains, Phase II (KMG-II): from individual species to whole genera.</title>
        <authorList>
            <person name="Goeker M."/>
        </authorList>
    </citation>
    <scope>NUCLEOTIDE SEQUENCE [LARGE SCALE GENOMIC DNA]</scope>
    <source>
        <strain evidence="3 4">DSM 22214</strain>
    </source>
</reference>
<keyword evidence="1" id="KW-0812">Transmembrane</keyword>
<dbReference type="Pfam" id="PF04892">
    <property type="entry name" value="VanZ"/>
    <property type="match status" value="1"/>
</dbReference>
<evidence type="ECO:0000259" key="2">
    <source>
        <dbReference type="Pfam" id="PF04892"/>
    </source>
</evidence>
<sequence length="122" mass="14137">MEKLLKLLQSKYTAPIWTLIIFILCTIPSQHIPTPQNLSDKANHFIAFAGFTFFWLFSFNKPLKIILIAIIYGIGIEFWQAILPASFHRGFEWYDALADSIGGVIGYFIYLIFRKVVNIIRH</sequence>